<feature type="signal peptide" evidence="1">
    <location>
        <begin position="1"/>
        <end position="23"/>
    </location>
</feature>
<dbReference type="RefSeq" id="WP_273642852.1">
    <property type="nucleotide sequence ID" value="NZ_JAQQXP010000004.1"/>
</dbReference>
<keyword evidence="1" id="KW-0732">Signal</keyword>
<accession>A0ABT5L7C4</accession>
<evidence type="ECO:0008006" key="4">
    <source>
        <dbReference type="Google" id="ProtNLM"/>
    </source>
</evidence>
<evidence type="ECO:0000256" key="1">
    <source>
        <dbReference type="SAM" id="SignalP"/>
    </source>
</evidence>
<protein>
    <recommendedName>
        <fullName evidence="4">Lipoprotein</fullName>
    </recommendedName>
</protein>
<comment type="caution">
    <text evidence="2">The sequence shown here is derived from an EMBL/GenBank/DDBJ whole genome shotgun (WGS) entry which is preliminary data.</text>
</comment>
<gene>
    <name evidence="2" type="ORF">OIK42_19525</name>
</gene>
<proteinExistence type="predicted"/>
<organism evidence="2 3">
    <name type="scientific">Alteromonas gilva</name>
    <dbReference type="NCBI Taxonomy" id="2987522"/>
    <lineage>
        <taxon>Bacteria</taxon>
        <taxon>Pseudomonadati</taxon>
        <taxon>Pseudomonadota</taxon>
        <taxon>Gammaproteobacteria</taxon>
        <taxon>Alteromonadales</taxon>
        <taxon>Alteromonadaceae</taxon>
        <taxon>Alteromonas/Salinimonas group</taxon>
        <taxon>Alteromonas</taxon>
    </lineage>
</organism>
<feature type="chain" id="PRO_5047373313" description="Lipoprotein" evidence="1">
    <location>
        <begin position="24"/>
        <end position="190"/>
    </location>
</feature>
<name>A0ABT5L7C4_9ALTE</name>
<sequence>MTKLLIRKTVPSFFIIAGTLALCGCNSTPESNLPQRYEAWSEFVYKGPVLNNRFPGNRGGNSGGSLTVLYSEETETTVDYQMNMDTITRCEGAEGVCRHGVIIPKVHFTVDKSNLDMHQVFISGVFSFEVSKEGLSQSATGYVKKSISEGFPLLPLEKKEIEFSGVTGKGEVIVVKGPYDTSFSYSLKIE</sequence>
<evidence type="ECO:0000313" key="3">
    <source>
        <dbReference type="Proteomes" id="UP001218788"/>
    </source>
</evidence>
<evidence type="ECO:0000313" key="2">
    <source>
        <dbReference type="EMBL" id="MDC8832950.1"/>
    </source>
</evidence>
<dbReference type="EMBL" id="JAQQXP010000004">
    <property type="protein sequence ID" value="MDC8832950.1"/>
    <property type="molecule type" value="Genomic_DNA"/>
</dbReference>
<reference evidence="2 3" key="1">
    <citation type="submission" date="2022-10" db="EMBL/GenBank/DDBJ databases">
        <title>Alteromonas sp. chi3 Genome sequencing.</title>
        <authorList>
            <person name="Park S."/>
        </authorList>
    </citation>
    <scope>NUCLEOTIDE SEQUENCE [LARGE SCALE GENOMIC DNA]</scope>
    <source>
        <strain evidence="3">chi3</strain>
    </source>
</reference>
<dbReference type="PROSITE" id="PS51257">
    <property type="entry name" value="PROKAR_LIPOPROTEIN"/>
    <property type="match status" value="1"/>
</dbReference>
<keyword evidence="3" id="KW-1185">Reference proteome</keyword>
<dbReference type="Proteomes" id="UP001218788">
    <property type="component" value="Unassembled WGS sequence"/>
</dbReference>